<dbReference type="AlphaFoldDB" id="A0A3A4P491"/>
<name>A0A3A4P491_ABYX5</name>
<evidence type="ECO:0000313" key="2">
    <source>
        <dbReference type="Proteomes" id="UP000265882"/>
    </source>
</evidence>
<protein>
    <submittedName>
        <fullName evidence="1">Uncharacterized protein</fullName>
    </submittedName>
</protein>
<dbReference type="Proteomes" id="UP000265882">
    <property type="component" value="Unassembled WGS sequence"/>
</dbReference>
<evidence type="ECO:0000313" key="1">
    <source>
        <dbReference type="EMBL" id="RJP25972.1"/>
    </source>
</evidence>
<accession>A0A3A4P491</accession>
<organism evidence="1 2">
    <name type="scientific">Abyssobacteria bacterium (strain SURF_5)</name>
    <dbReference type="NCBI Taxonomy" id="2093360"/>
    <lineage>
        <taxon>Bacteria</taxon>
        <taxon>Pseudomonadati</taxon>
        <taxon>Candidatus Hydrogenedentota</taxon>
        <taxon>Candidatus Abyssobacteria</taxon>
    </lineage>
</organism>
<gene>
    <name evidence="1" type="ORF">C4520_01470</name>
</gene>
<reference evidence="1 2" key="1">
    <citation type="journal article" date="2017" name="ISME J.">
        <title>Energy and carbon metabolisms in a deep terrestrial subsurface fluid microbial community.</title>
        <authorList>
            <person name="Momper L."/>
            <person name="Jungbluth S.P."/>
            <person name="Lee M.D."/>
            <person name="Amend J.P."/>
        </authorList>
    </citation>
    <scope>NUCLEOTIDE SEQUENCE [LARGE SCALE GENOMIC DNA]</scope>
    <source>
        <strain evidence="1">SURF_5</strain>
    </source>
</reference>
<sequence>MFGKNCAIDARKVTSDCKSHDIASKTMECRTASYILSACIRIVAVACSPATRRCMQRNLQREGRLRRPAKKRDAHRTLQMNIRHFPVPLVRAGD</sequence>
<comment type="caution">
    <text evidence="1">The sequence shown here is derived from an EMBL/GenBank/DDBJ whole genome shotgun (WGS) entry which is preliminary data.</text>
</comment>
<dbReference type="EMBL" id="QZKU01000015">
    <property type="protein sequence ID" value="RJP25972.1"/>
    <property type="molecule type" value="Genomic_DNA"/>
</dbReference>
<proteinExistence type="predicted"/>